<keyword evidence="3 5" id="KW-0012">Acyltransferase</keyword>
<dbReference type="PANTHER" id="PTHR43199:SF6">
    <property type="entry name" value="GLUTATHIONE HYDROLASE PROENZYME"/>
    <property type="match status" value="1"/>
</dbReference>
<dbReference type="InterPro" id="IPR043137">
    <property type="entry name" value="GGT_ssub_C"/>
</dbReference>
<dbReference type="InterPro" id="IPR000101">
    <property type="entry name" value="GGT_peptidase"/>
</dbReference>
<comment type="subunit">
    <text evidence="5">This enzyme consists of two polypeptide chains, which are synthesized in precursor form from a single polypeptide.</text>
</comment>
<dbReference type="SUPFAM" id="SSF56235">
    <property type="entry name" value="N-terminal nucleophile aminohydrolases (Ntn hydrolases)"/>
    <property type="match status" value="1"/>
</dbReference>
<gene>
    <name evidence="7" type="primary">ggt</name>
    <name evidence="7" type="ORF">RM530_01820</name>
</gene>
<evidence type="ECO:0000256" key="3">
    <source>
        <dbReference type="ARBA" id="ARBA00023315"/>
    </source>
</evidence>
<sequence>MNNPFRGLLVALLFPVLALAAEPPAASSTSEAKRPPGYAVASAHPLATDAGLEILAQGGNAFDAAVAVSAALAVVEPTGSGLGGGGFWMIHREFDDLDLVVDGREVAPISATGDMYLDRDGEPVAELSRNGPLASGIPGEPAALVHIARVFGELPLAQLLAPAIRLAQDGFPVDEKLAGAIVDHLARFSPAALAVFVPDGSPLKAGDRLVQSDLAQTLRRFAQGGRDAFYGGETGARMLAGVRRDGGIWQQKDLEDYRIVERKPIVFLAGPYRVTVPPLPSAGGIAFQQVFQILGRKHWPPNDPVLARHQMIEAMRRVYRDRAAWLGDPAFVEVPLEKLLSRDYTDALADSIDLARATPSIELESPNETLREGDTTSHLSIIDAEGNRVSATLSINLGFGSGYMAPGTGYFLNNEMDDFSAKPLAPNAYGLIGTKANVIAPHKRMLSSMTPLMIEGPDGVAVLGTPGGSRIISMTLLASLAYIYGYAPQDIVKLGRYHHQFVPDTVVYEPGAFSQAEIDGLRKLGHQLSESARYYGNMQIVVWDRKARTLSAVSDPRGIGAGRVVMQAPPNTQAGGQGRMIAADRQAN</sequence>
<evidence type="ECO:0000313" key="7">
    <source>
        <dbReference type="EMBL" id="MDT0496105.1"/>
    </source>
</evidence>
<reference evidence="7 8" key="1">
    <citation type="submission" date="2023-09" db="EMBL/GenBank/DDBJ databases">
        <authorList>
            <person name="Rey-Velasco X."/>
        </authorList>
    </citation>
    <scope>NUCLEOTIDE SEQUENCE [LARGE SCALE GENOMIC DNA]</scope>
    <source>
        <strain evidence="7 8">W345</strain>
    </source>
</reference>
<evidence type="ECO:0000256" key="2">
    <source>
        <dbReference type="ARBA" id="ARBA00001089"/>
    </source>
</evidence>
<dbReference type="EMBL" id="JAVRIC010000002">
    <property type="protein sequence ID" value="MDT0496105.1"/>
    <property type="molecule type" value="Genomic_DNA"/>
</dbReference>
<dbReference type="Proteomes" id="UP001254608">
    <property type="component" value="Unassembled WGS sequence"/>
</dbReference>
<keyword evidence="5" id="KW-0378">Hydrolase</keyword>
<accession>A0ABU2WF07</accession>
<keyword evidence="6" id="KW-0732">Signal</keyword>
<dbReference type="PANTHER" id="PTHR43199">
    <property type="entry name" value="GLUTATHIONE HYDROLASE"/>
    <property type="match status" value="1"/>
</dbReference>
<dbReference type="InterPro" id="IPR051792">
    <property type="entry name" value="GGT_bact"/>
</dbReference>
<organism evidence="7 8">
    <name type="scientific">Banduia mediterranea</name>
    <dbReference type="NCBI Taxonomy" id="3075609"/>
    <lineage>
        <taxon>Bacteria</taxon>
        <taxon>Pseudomonadati</taxon>
        <taxon>Pseudomonadota</taxon>
        <taxon>Gammaproteobacteria</taxon>
        <taxon>Nevskiales</taxon>
        <taxon>Algiphilaceae</taxon>
        <taxon>Banduia</taxon>
    </lineage>
</organism>
<comment type="PTM">
    <text evidence="5">Cleaved by autocatalysis into a large and a small subunit.</text>
</comment>
<keyword evidence="8" id="KW-1185">Reference proteome</keyword>
<feature type="chain" id="PRO_5046281817" description="Glutathione hydrolase proenzyme" evidence="6">
    <location>
        <begin position="21"/>
        <end position="588"/>
    </location>
</feature>
<dbReference type="InterPro" id="IPR043138">
    <property type="entry name" value="GGT_lsub"/>
</dbReference>
<dbReference type="Pfam" id="PF01019">
    <property type="entry name" value="G_glu_transpept"/>
    <property type="match status" value="1"/>
</dbReference>
<comment type="caution">
    <text evidence="7">The sequence shown here is derived from an EMBL/GenBank/DDBJ whole genome shotgun (WGS) entry which is preliminary data.</text>
</comment>
<dbReference type="InterPro" id="IPR029055">
    <property type="entry name" value="Ntn_hydrolases_N"/>
</dbReference>
<evidence type="ECO:0000256" key="5">
    <source>
        <dbReference type="RuleBase" id="RU368036"/>
    </source>
</evidence>
<keyword evidence="5" id="KW-0865">Zymogen</keyword>
<dbReference type="RefSeq" id="WP_311363497.1">
    <property type="nucleotide sequence ID" value="NZ_JAVRIC010000002.1"/>
</dbReference>
<keyword evidence="5" id="KW-0317">Glutathione biosynthesis</keyword>
<evidence type="ECO:0000313" key="8">
    <source>
        <dbReference type="Proteomes" id="UP001254608"/>
    </source>
</evidence>
<evidence type="ECO:0000256" key="4">
    <source>
        <dbReference type="ARBA" id="ARBA00047417"/>
    </source>
</evidence>
<dbReference type="EC" id="2.3.2.2" evidence="5"/>
<feature type="signal peptide" evidence="6">
    <location>
        <begin position="1"/>
        <end position="20"/>
    </location>
</feature>
<evidence type="ECO:0000256" key="1">
    <source>
        <dbReference type="ARBA" id="ARBA00001049"/>
    </source>
</evidence>
<dbReference type="PRINTS" id="PR01210">
    <property type="entry name" value="GGTRANSPTASE"/>
</dbReference>
<comment type="catalytic activity">
    <reaction evidence="1 5">
        <text>an S-substituted glutathione + H2O = an S-substituted L-cysteinylglycine + L-glutamate</text>
        <dbReference type="Rhea" id="RHEA:59468"/>
        <dbReference type="ChEBI" id="CHEBI:15377"/>
        <dbReference type="ChEBI" id="CHEBI:29985"/>
        <dbReference type="ChEBI" id="CHEBI:90779"/>
        <dbReference type="ChEBI" id="CHEBI:143103"/>
        <dbReference type="EC" id="3.4.19.13"/>
    </reaction>
</comment>
<dbReference type="NCBIfam" id="TIGR00066">
    <property type="entry name" value="g_glut_trans"/>
    <property type="match status" value="1"/>
</dbReference>
<name>A0ABU2WF07_9GAMM</name>
<keyword evidence="5 7" id="KW-0808">Transferase</keyword>
<dbReference type="GO" id="GO:0103068">
    <property type="term" value="F:leukotriene C4 gamma-glutamyl transferase activity"/>
    <property type="evidence" value="ECO:0007669"/>
    <property type="project" value="UniProtKB-EC"/>
</dbReference>
<dbReference type="EC" id="3.4.19.13" evidence="5"/>
<comment type="pathway">
    <text evidence="5">Sulfur metabolism; glutathione metabolism.</text>
</comment>
<comment type="catalytic activity">
    <reaction evidence="2 5">
        <text>glutathione + H2O = L-cysteinylglycine + L-glutamate</text>
        <dbReference type="Rhea" id="RHEA:28807"/>
        <dbReference type="ChEBI" id="CHEBI:15377"/>
        <dbReference type="ChEBI" id="CHEBI:29985"/>
        <dbReference type="ChEBI" id="CHEBI:57925"/>
        <dbReference type="ChEBI" id="CHEBI:61694"/>
        <dbReference type="EC" id="3.4.19.13"/>
    </reaction>
</comment>
<comment type="catalytic activity">
    <reaction evidence="4 5">
        <text>an N-terminal (5-L-glutamyl)-[peptide] + an alpha-amino acid = 5-L-glutamyl amino acid + an N-terminal L-alpha-aminoacyl-[peptide]</text>
        <dbReference type="Rhea" id="RHEA:23904"/>
        <dbReference type="Rhea" id="RHEA-COMP:9780"/>
        <dbReference type="Rhea" id="RHEA-COMP:9795"/>
        <dbReference type="ChEBI" id="CHEBI:77644"/>
        <dbReference type="ChEBI" id="CHEBI:78597"/>
        <dbReference type="ChEBI" id="CHEBI:78599"/>
        <dbReference type="ChEBI" id="CHEBI:78608"/>
        <dbReference type="EC" id="2.3.2.2"/>
    </reaction>
</comment>
<comment type="similarity">
    <text evidence="5">Belongs to the gamma-glutamyltransferase family.</text>
</comment>
<evidence type="ECO:0000256" key="6">
    <source>
        <dbReference type="SAM" id="SignalP"/>
    </source>
</evidence>
<dbReference type="Gene3D" id="3.60.20.40">
    <property type="match status" value="1"/>
</dbReference>
<proteinExistence type="inferred from homology"/>
<protein>
    <recommendedName>
        <fullName evidence="5">Glutathione hydrolase proenzyme</fullName>
        <ecNumber evidence="5">2.3.2.2</ecNumber>
        <ecNumber evidence="5">3.4.19.13</ecNumber>
    </recommendedName>
    <component>
        <recommendedName>
            <fullName evidence="5">Glutathione hydrolase large chain</fullName>
        </recommendedName>
    </component>
    <component>
        <recommendedName>
            <fullName evidence="5">Glutathione hydrolase small chain</fullName>
        </recommendedName>
    </component>
</protein>
<dbReference type="Gene3D" id="1.10.246.130">
    <property type="match status" value="1"/>
</dbReference>